<dbReference type="GO" id="GO:0016787">
    <property type="term" value="F:hydrolase activity"/>
    <property type="evidence" value="ECO:0007669"/>
    <property type="project" value="UniProtKB-KW"/>
</dbReference>
<name>A0A2I4E2U7_JUGRE</name>
<evidence type="ECO:0000256" key="4">
    <source>
        <dbReference type="ARBA" id="ARBA00022759"/>
    </source>
</evidence>
<evidence type="ECO:0000256" key="1">
    <source>
        <dbReference type="ARBA" id="ARBA00022679"/>
    </source>
</evidence>
<dbReference type="OrthoDB" id="1719576at2759"/>
<dbReference type="Pfam" id="PF17917">
    <property type="entry name" value="RT_RNaseH"/>
    <property type="match status" value="1"/>
</dbReference>
<keyword evidence="5" id="KW-0378">Hydrolase</keyword>
<reference evidence="8" key="1">
    <citation type="submission" date="2025-08" db="UniProtKB">
        <authorList>
            <consortium name="RefSeq"/>
        </authorList>
    </citation>
    <scope>IDENTIFICATION</scope>
    <source>
        <tissue evidence="8">Leaves</tissue>
    </source>
</reference>
<proteinExistence type="predicted"/>
<keyword evidence="1" id="KW-0808">Transferase</keyword>
<dbReference type="RefSeq" id="XP_018813713.1">
    <property type="nucleotide sequence ID" value="XM_018958168.1"/>
</dbReference>
<evidence type="ECO:0000256" key="5">
    <source>
        <dbReference type="ARBA" id="ARBA00022801"/>
    </source>
</evidence>
<keyword evidence="2" id="KW-0548">Nucleotidyltransferase</keyword>
<keyword evidence="4" id="KW-0255">Endonuclease</keyword>
<dbReference type="InterPro" id="IPR043502">
    <property type="entry name" value="DNA/RNA_pol_sf"/>
</dbReference>
<dbReference type="GO" id="GO:0003964">
    <property type="term" value="F:RNA-directed DNA polymerase activity"/>
    <property type="evidence" value="ECO:0007669"/>
    <property type="project" value="UniProtKB-KW"/>
</dbReference>
<organism evidence="7 8">
    <name type="scientific">Juglans regia</name>
    <name type="common">English walnut</name>
    <dbReference type="NCBI Taxonomy" id="51240"/>
    <lineage>
        <taxon>Eukaryota</taxon>
        <taxon>Viridiplantae</taxon>
        <taxon>Streptophyta</taxon>
        <taxon>Embryophyta</taxon>
        <taxon>Tracheophyta</taxon>
        <taxon>Spermatophyta</taxon>
        <taxon>Magnoliopsida</taxon>
        <taxon>eudicotyledons</taxon>
        <taxon>Gunneridae</taxon>
        <taxon>Pentapetalae</taxon>
        <taxon>rosids</taxon>
        <taxon>fabids</taxon>
        <taxon>Fagales</taxon>
        <taxon>Juglandaceae</taxon>
        <taxon>Juglans</taxon>
    </lineage>
</organism>
<evidence type="ECO:0000256" key="6">
    <source>
        <dbReference type="ARBA" id="ARBA00022918"/>
    </source>
</evidence>
<dbReference type="InterPro" id="IPR043128">
    <property type="entry name" value="Rev_trsase/Diguanyl_cyclase"/>
</dbReference>
<dbReference type="InterPro" id="IPR041373">
    <property type="entry name" value="RT_RNaseH"/>
</dbReference>
<accession>A0A2I4E2U7</accession>
<dbReference type="AlphaFoldDB" id="A0A2I4E2U7"/>
<dbReference type="PANTHER" id="PTHR37984">
    <property type="entry name" value="PROTEIN CBG26694"/>
    <property type="match status" value="1"/>
</dbReference>
<sequence length="246" mass="29091">MGLKVILEGSKLPVCVIYRVLTGQKKEESAGDDWMCRDAVWTDECPQYFHKGDDTDFVTLNMFGMVYFDDILVYSRDYPAHLDHLRQVLQVLRFESFLIHLKKFTFTKNYVVFLGFIISDQRVFIDPSKYHGSDYQVHQKGDFFYGPWLRNEHSKPSNNTSPRPLLCGYEISNNPSKLLAMRPTQVLVEYFVNRVISSPSCKKLNEARRYYSAYDLEFYALVQSLLHWRHYLIHREFILYTDDDSF</sequence>
<dbReference type="Proteomes" id="UP000235220">
    <property type="component" value="Chromosome 12"/>
</dbReference>
<dbReference type="GO" id="GO:0004519">
    <property type="term" value="F:endonuclease activity"/>
    <property type="evidence" value="ECO:0007669"/>
    <property type="project" value="UniProtKB-KW"/>
</dbReference>
<keyword evidence="7" id="KW-1185">Reference proteome</keyword>
<evidence type="ECO:0000256" key="3">
    <source>
        <dbReference type="ARBA" id="ARBA00022722"/>
    </source>
</evidence>
<keyword evidence="3" id="KW-0540">Nuclease</keyword>
<protein>
    <submittedName>
        <fullName evidence="8">Uncharacterized protein LOC108985746</fullName>
    </submittedName>
</protein>
<evidence type="ECO:0000313" key="7">
    <source>
        <dbReference type="Proteomes" id="UP000235220"/>
    </source>
</evidence>
<gene>
    <name evidence="8" type="primary">LOC108985746</name>
</gene>
<dbReference type="KEGG" id="jre:108985746"/>
<evidence type="ECO:0000313" key="8">
    <source>
        <dbReference type="RefSeq" id="XP_018813713.1"/>
    </source>
</evidence>
<dbReference type="STRING" id="51240.A0A2I4E2U7"/>
<dbReference type="InterPro" id="IPR050951">
    <property type="entry name" value="Retrovirus_Pol_polyprotein"/>
</dbReference>
<keyword evidence="6" id="KW-0695">RNA-directed DNA polymerase</keyword>
<dbReference type="Gene3D" id="3.30.70.270">
    <property type="match status" value="1"/>
</dbReference>
<dbReference type="Gramene" id="Jr12_00920_p1">
    <property type="protein sequence ID" value="cds.Jr12_00920_p1"/>
    <property type="gene ID" value="Jr12_00920"/>
</dbReference>
<dbReference type="GeneID" id="108985746"/>
<dbReference type="SUPFAM" id="SSF56672">
    <property type="entry name" value="DNA/RNA polymerases"/>
    <property type="match status" value="1"/>
</dbReference>
<dbReference type="PANTHER" id="PTHR37984:SF5">
    <property type="entry name" value="PROTEIN NYNRIN-LIKE"/>
    <property type="match status" value="1"/>
</dbReference>
<evidence type="ECO:0000256" key="2">
    <source>
        <dbReference type="ARBA" id="ARBA00022695"/>
    </source>
</evidence>